<evidence type="ECO:0000256" key="4">
    <source>
        <dbReference type="ARBA" id="ARBA00023163"/>
    </source>
</evidence>
<dbReference type="NCBIfam" id="TIGR02937">
    <property type="entry name" value="sigma70-ECF"/>
    <property type="match status" value="1"/>
</dbReference>
<dbReference type="Proteomes" id="UP000182248">
    <property type="component" value="Unassembled WGS sequence"/>
</dbReference>
<dbReference type="InterPro" id="IPR039425">
    <property type="entry name" value="RNA_pol_sigma-70-like"/>
</dbReference>
<dbReference type="CDD" id="cd06171">
    <property type="entry name" value="Sigma70_r4"/>
    <property type="match status" value="1"/>
</dbReference>
<dbReference type="PANTHER" id="PTHR43133">
    <property type="entry name" value="RNA POLYMERASE ECF-TYPE SIGMA FACTO"/>
    <property type="match status" value="1"/>
</dbReference>
<dbReference type="SUPFAM" id="SSF88659">
    <property type="entry name" value="Sigma3 and sigma4 domains of RNA polymerase sigma factors"/>
    <property type="match status" value="1"/>
</dbReference>
<name>A0A1K1MAG2_9FLAO</name>
<keyword evidence="2" id="KW-0805">Transcription regulation</keyword>
<dbReference type="GO" id="GO:0003677">
    <property type="term" value="F:DNA binding"/>
    <property type="evidence" value="ECO:0007669"/>
    <property type="project" value="InterPro"/>
</dbReference>
<evidence type="ECO:0000256" key="2">
    <source>
        <dbReference type="ARBA" id="ARBA00023015"/>
    </source>
</evidence>
<evidence type="ECO:0000259" key="5">
    <source>
        <dbReference type="PROSITE" id="PS50043"/>
    </source>
</evidence>
<dbReference type="InterPro" id="IPR013325">
    <property type="entry name" value="RNA_pol_sigma_r2"/>
</dbReference>
<dbReference type="AlphaFoldDB" id="A0A1K1MAG2"/>
<dbReference type="GO" id="GO:0016987">
    <property type="term" value="F:sigma factor activity"/>
    <property type="evidence" value="ECO:0007669"/>
    <property type="project" value="UniProtKB-KW"/>
</dbReference>
<dbReference type="InterPro" id="IPR013249">
    <property type="entry name" value="RNA_pol_sigma70_r4_t2"/>
</dbReference>
<dbReference type="PANTHER" id="PTHR43133:SF46">
    <property type="entry name" value="RNA POLYMERASE SIGMA-70 FACTOR ECF SUBFAMILY"/>
    <property type="match status" value="1"/>
</dbReference>
<feature type="domain" description="HTH luxR-type" evidence="5">
    <location>
        <begin position="126"/>
        <end position="194"/>
    </location>
</feature>
<dbReference type="InterPro" id="IPR013324">
    <property type="entry name" value="RNA_pol_sigma_r3/r4-like"/>
</dbReference>
<dbReference type="InterPro" id="IPR036388">
    <property type="entry name" value="WH-like_DNA-bd_sf"/>
</dbReference>
<dbReference type="PROSITE" id="PS50043">
    <property type="entry name" value="HTH_LUXR_2"/>
    <property type="match status" value="1"/>
</dbReference>
<comment type="similarity">
    <text evidence="1">Belongs to the sigma-70 factor family. ECF subfamily.</text>
</comment>
<evidence type="ECO:0000256" key="1">
    <source>
        <dbReference type="ARBA" id="ARBA00010641"/>
    </source>
</evidence>
<keyword evidence="4" id="KW-0804">Transcription</keyword>
<keyword evidence="7" id="KW-1185">Reference proteome</keyword>
<dbReference type="Gene3D" id="1.10.1740.10">
    <property type="match status" value="1"/>
</dbReference>
<dbReference type="InterPro" id="IPR014284">
    <property type="entry name" value="RNA_pol_sigma-70_dom"/>
</dbReference>
<gene>
    <name evidence="6" type="ORF">SAMN02927921_00517</name>
</gene>
<evidence type="ECO:0000256" key="3">
    <source>
        <dbReference type="ARBA" id="ARBA00023082"/>
    </source>
</evidence>
<evidence type="ECO:0000313" key="6">
    <source>
        <dbReference type="EMBL" id="SFW20109.1"/>
    </source>
</evidence>
<protein>
    <submittedName>
        <fullName evidence="6">RNA polymerase sigma-70 factor, ECF subfamily</fullName>
    </submittedName>
</protein>
<keyword evidence="3" id="KW-0731">Sigma factor</keyword>
<dbReference type="InterPro" id="IPR000792">
    <property type="entry name" value="Tscrpt_reg_LuxR_C"/>
</dbReference>
<sequence length="194" mass="23063">MLLIYLEAFILRDVNVIERIIKGDQKAFRSFYEKTFPKLFSFTLKHTSDQELAREIVQDAYVVIWEKKNAIKALQEVFEAYLFTYVRHRCIREYKRKITEAEALLSYREEISRMVFEESVINLPDINKILNVLPKRQRIVLELVKLQGLSYKETAAKLNISERTVETHLRKAFTTLRLEVETMHLSLLFLLIFS</sequence>
<dbReference type="Pfam" id="PF04542">
    <property type="entry name" value="Sigma70_r2"/>
    <property type="match status" value="1"/>
</dbReference>
<evidence type="ECO:0000313" key="7">
    <source>
        <dbReference type="Proteomes" id="UP000182248"/>
    </source>
</evidence>
<accession>A0A1K1MAG2</accession>
<dbReference type="InterPro" id="IPR007627">
    <property type="entry name" value="RNA_pol_sigma70_r2"/>
</dbReference>
<dbReference type="Gene3D" id="1.10.10.10">
    <property type="entry name" value="Winged helix-like DNA-binding domain superfamily/Winged helix DNA-binding domain"/>
    <property type="match status" value="1"/>
</dbReference>
<dbReference type="GO" id="GO:0006352">
    <property type="term" value="P:DNA-templated transcription initiation"/>
    <property type="evidence" value="ECO:0007669"/>
    <property type="project" value="InterPro"/>
</dbReference>
<dbReference type="SMART" id="SM00421">
    <property type="entry name" value="HTH_LUXR"/>
    <property type="match status" value="1"/>
</dbReference>
<proteinExistence type="inferred from homology"/>
<dbReference type="EMBL" id="FPJE01000002">
    <property type="protein sequence ID" value="SFW20109.1"/>
    <property type="molecule type" value="Genomic_DNA"/>
</dbReference>
<dbReference type="Pfam" id="PF08281">
    <property type="entry name" value="Sigma70_r4_2"/>
    <property type="match status" value="1"/>
</dbReference>
<reference evidence="6 7" key="1">
    <citation type="submission" date="2016-11" db="EMBL/GenBank/DDBJ databases">
        <authorList>
            <person name="Jaros S."/>
            <person name="Januszkiewicz K."/>
            <person name="Wedrychowicz H."/>
        </authorList>
    </citation>
    <scope>NUCLEOTIDE SEQUENCE [LARGE SCALE GENOMIC DNA]</scope>
    <source>
        <strain evidence="6 7">CGMCC 1.12145</strain>
    </source>
</reference>
<organism evidence="6 7">
    <name type="scientific">Sinomicrobium oceani</name>
    <dbReference type="NCBI Taxonomy" id="1150368"/>
    <lineage>
        <taxon>Bacteria</taxon>
        <taxon>Pseudomonadati</taxon>
        <taxon>Bacteroidota</taxon>
        <taxon>Flavobacteriia</taxon>
        <taxon>Flavobacteriales</taxon>
        <taxon>Flavobacteriaceae</taxon>
        <taxon>Sinomicrobium</taxon>
    </lineage>
</organism>
<dbReference type="STRING" id="1150368.SAMN02927921_00517"/>
<dbReference type="SUPFAM" id="SSF88946">
    <property type="entry name" value="Sigma2 domain of RNA polymerase sigma factors"/>
    <property type="match status" value="1"/>
</dbReference>